<evidence type="ECO:0000313" key="2">
    <source>
        <dbReference type="Proteomes" id="UP000694396"/>
    </source>
</evidence>
<accession>A0A8C3X5C4</accession>
<dbReference type="Ensembl" id="ENSCRFT00000006588.1">
    <property type="protein sequence ID" value="ENSCRFP00000006356.1"/>
    <property type="gene ID" value="ENSCRFG00000005077.1"/>
</dbReference>
<name>A0A8C3X5C4_9PASS</name>
<keyword evidence="2" id="KW-1185">Reference proteome</keyword>
<proteinExistence type="predicted"/>
<evidence type="ECO:0000313" key="1">
    <source>
        <dbReference type="Ensembl" id="ENSCRFP00000006356.1"/>
    </source>
</evidence>
<reference evidence="1" key="2">
    <citation type="submission" date="2025-09" db="UniProtKB">
        <authorList>
            <consortium name="Ensembl"/>
        </authorList>
    </citation>
    <scope>IDENTIFICATION</scope>
</reference>
<organism evidence="1 2">
    <name type="scientific">Cyanoderma ruficeps</name>
    <name type="common">rufous-capped babbler</name>
    <dbReference type="NCBI Taxonomy" id="181631"/>
    <lineage>
        <taxon>Eukaryota</taxon>
        <taxon>Metazoa</taxon>
        <taxon>Chordata</taxon>
        <taxon>Craniata</taxon>
        <taxon>Vertebrata</taxon>
        <taxon>Euteleostomi</taxon>
        <taxon>Archelosauria</taxon>
        <taxon>Archosauria</taxon>
        <taxon>Dinosauria</taxon>
        <taxon>Saurischia</taxon>
        <taxon>Theropoda</taxon>
        <taxon>Coelurosauria</taxon>
        <taxon>Aves</taxon>
        <taxon>Neognathae</taxon>
        <taxon>Neoaves</taxon>
        <taxon>Telluraves</taxon>
        <taxon>Australaves</taxon>
        <taxon>Passeriformes</taxon>
        <taxon>Sylvioidea</taxon>
        <taxon>Timaliidae</taxon>
        <taxon>Cyanoderma</taxon>
    </lineage>
</organism>
<protein>
    <submittedName>
        <fullName evidence="1">Uncharacterized protein</fullName>
    </submittedName>
</protein>
<dbReference type="AlphaFoldDB" id="A0A8C3X5C4"/>
<reference evidence="1" key="1">
    <citation type="submission" date="2025-08" db="UniProtKB">
        <authorList>
            <consortium name="Ensembl"/>
        </authorList>
    </citation>
    <scope>IDENTIFICATION</scope>
</reference>
<sequence>FCHPQDLPRWCSPNASSPPLSDELLCTGELQGQEHSSGWFIQHLEVSWAHSRISGIAPSLLLCWLRGHLGTGTPPMLARLHFVFLMSRT</sequence>
<dbReference type="Proteomes" id="UP000694396">
    <property type="component" value="Unplaced"/>
</dbReference>